<dbReference type="CDD" id="cd02440">
    <property type="entry name" value="AdoMet_MTases"/>
    <property type="match status" value="1"/>
</dbReference>
<evidence type="ECO:0000313" key="5">
    <source>
        <dbReference type="EMBL" id="GAA1793229.1"/>
    </source>
</evidence>
<reference evidence="5 6" key="1">
    <citation type="journal article" date="2019" name="Int. J. Syst. Evol. Microbiol.">
        <title>The Global Catalogue of Microorganisms (GCM) 10K type strain sequencing project: providing services to taxonomists for standard genome sequencing and annotation.</title>
        <authorList>
            <consortium name="The Broad Institute Genomics Platform"/>
            <consortium name="The Broad Institute Genome Sequencing Center for Infectious Disease"/>
            <person name="Wu L."/>
            <person name="Ma J."/>
        </authorList>
    </citation>
    <scope>NUCLEOTIDE SEQUENCE [LARGE SCALE GENOMIC DNA]</scope>
    <source>
        <strain evidence="5 6">JCM 13250</strain>
    </source>
</reference>
<keyword evidence="2" id="KW-0808">Transferase</keyword>
<dbReference type="PANTHER" id="PTHR43464">
    <property type="entry name" value="METHYLTRANSFERASE"/>
    <property type="match status" value="1"/>
</dbReference>
<keyword evidence="6" id="KW-1185">Reference proteome</keyword>
<dbReference type="Gene3D" id="3.40.50.150">
    <property type="entry name" value="Vaccinia Virus protein VP39"/>
    <property type="match status" value="1"/>
</dbReference>
<keyword evidence="1 5" id="KW-0489">Methyltransferase</keyword>
<dbReference type="SUPFAM" id="SSF53335">
    <property type="entry name" value="S-adenosyl-L-methionine-dependent methyltransferases"/>
    <property type="match status" value="1"/>
</dbReference>
<name>A0ABN2LMA0_9ACTN</name>
<protein>
    <submittedName>
        <fullName evidence="5">Class I SAM-dependent methyltransferase</fullName>
    </submittedName>
</protein>
<evidence type="ECO:0000256" key="3">
    <source>
        <dbReference type="ARBA" id="ARBA00022691"/>
    </source>
</evidence>
<dbReference type="GO" id="GO:0032259">
    <property type="term" value="P:methylation"/>
    <property type="evidence" value="ECO:0007669"/>
    <property type="project" value="UniProtKB-KW"/>
</dbReference>
<evidence type="ECO:0000256" key="2">
    <source>
        <dbReference type="ARBA" id="ARBA00022679"/>
    </source>
</evidence>
<dbReference type="PANTHER" id="PTHR43464:SF19">
    <property type="entry name" value="UBIQUINONE BIOSYNTHESIS O-METHYLTRANSFERASE, MITOCHONDRIAL"/>
    <property type="match status" value="1"/>
</dbReference>
<gene>
    <name evidence="5" type="ORF">GCM10009682_13870</name>
</gene>
<dbReference type="GO" id="GO:0008168">
    <property type="term" value="F:methyltransferase activity"/>
    <property type="evidence" value="ECO:0007669"/>
    <property type="project" value="UniProtKB-KW"/>
</dbReference>
<keyword evidence="3" id="KW-0949">S-adenosyl-L-methionine</keyword>
<dbReference type="Pfam" id="PF13649">
    <property type="entry name" value="Methyltransf_25"/>
    <property type="match status" value="1"/>
</dbReference>
<dbReference type="EMBL" id="BAAALT010000034">
    <property type="protein sequence ID" value="GAA1793229.1"/>
    <property type="molecule type" value="Genomic_DNA"/>
</dbReference>
<accession>A0ABN2LMA0</accession>
<dbReference type="Proteomes" id="UP001500218">
    <property type="component" value="Unassembled WGS sequence"/>
</dbReference>
<organism evidence="5 6">
    <name type="scientific">Luedemannella flava</name>
    <dbReference type="NCBI Taxonomy" id="349316"/>
    <lineage>
        <taxon>Bacteria</taxon>
        <taxon>Bacillati</taxon>
        <taxon>Actinomycetota</taxon>
        <taxon>Actinomycetes</taxon>
        <taxon>Micromonosporales</taxon>
        <taxon>Micromonosporaceae</taxon>
        <taxon>Luedemannella</taxon>
    </lineage>
</organism>
<proteinExistence type="predicted"/>
<evidence type="ECO:0000313" key="6">
    <source>
        <dbReference type="Proteomes" id="UP001500218"/>
    </source>
</evidence>
<dbReference type="InterPro" id="IPR041698">
    <property type="entry name" value="Methyltransf_25"/>
</dbReference>
<feature type="domain" description="Methyltransferase" evidence="4">
    <location>
        <begin position="40"/>
        <end position="132"/>
    </location>
</feature>
<comment type="caution">
    <text evidence="5">The sequence shown here is derived from an EMBL/GenBank/DDBJ whole genome shotgun (WGS) entry which is preliminary data.</text>
</comment>
<evidence type="ECO:0000259" key="4">
    <source>
        <dbReference type="Pfam" id="PF13649"/>
    </source>
</evidence>
<dbReference type="InterPro" id="IPR029063">
    <property type="entry name" value="SAM-dependent_MTases_sf"/>
</dbReference>
<dbReference type="RefSeq" id="WP_344127479.1">
    <property type="nucleotide sequence ID" value="NZ_BAAALT010000034.1"/>
</dbReference>
<sequence>MPDAIFAHPLLARVYDAFDGSRDDLAAYLAIARELGANSVLDIGCGTGSLAILLAGHGYAVVGVDPAEESLKVAGSKDGAGRVRWITGDATAVPGLAADLATMTGNVAQVFLTDADWVRALRGIHAALRPDGRLVFETRRPERRAWEEWAVDVGPVVLDVPGVGPVEQRREVTDVSLPLVSFRHTYRFLADGAIVTSDSTLRFRDRDEVESSLADTGYRVLDVREAPDRPGREFVFIAEAVRAEPGRRQRSDRYAGNSALR</sequence>
<evidence type="ECO:0000256" key="1">
    <source>
        <dbReference type="ARBA" id="ARBA00022603"/>
    </source>
</evidence>